<evidence type="ECO:0000313" key="4">
    <source>
        <dbReference type="EMBL" id="KAJ2756686.1"/>
    </source>
</evidence>
<feature type="compositionally biased region" description="Basic and acidic residues" evidence="3">
    <location>
        <begin position="272"/>
        <end position="281"/>
    </location>
</feature>
<dbReference type="Gene3D" id="1.25.10.10">
    <property type="entry name" value="Leucine-rich Repeat Variant"/>
    <property type="match status" value="2"/>
</dbReference>
<name>A0A9W8LC02_9FUNG</name>
<feature type="compositionally biased region" description="Acidic residues" evidence="3">
    <location>
        <begin position="633"/>
        <end position="657"/>
    </location>
</feature>
<feature type="compositionally biased region" description="Low complexity" evidence="3">
    <location>
        <begin position="286"/>
        <end position="305"/>
    </location>
</feature>
<dbReference type="PANTHER" id="PTHR10648:SF1">
    <property type="entry name" value="SERINE_THREONINE-PROTEIN PHOSPHATASE 4 REGULATORY SUBUNIT 1"/>
    <property type="match status" value="1"/>
</dbReference>
<feature type="region of interest" description="Disordered" evidence="3">
    <location>
        <begin position="272"/>
        <end position="305"/>
    </location>
</feature>
<feature type="region of interest" description="Disordered" evidence="3">
    <location>
        <begin position="1"/>
        <end position="20"/>
    </location>
</feature>
<dbReference type="OrthoDB" id="340346at2759"/>
<keyword evidence="5" id="KW-1185">Reference proteome</keyword>
<gene>
    <name evidence="4" type="ORF">GGI19_000665</name>
</gene>
<evidence type="ECO:0000313" key="5">
    <source>
        <dbReference type="Proteomes" id="UP001140011"/>
    </source>
</evidence>
<dbReference type="InterPro" id="IPR011989">
    <property type="entry name" value="ARM-like"/>
</dbReference>
<feature type="compositionally biased region" description="Low complexity" evidence="3">
    <location>
        <begin position="996"/>
        <end position="1022"/>
    </location>
</feature>
<feature type="compositionally biased region" description="Low complexity" evidence="3">
    <location>
        <begin position="1130"/>
        <end position="1148"/>
    </location>
</feature>
<dbReference type="GO" id="GO:0019888">
    <property type="term" value="F:protein phosphatase regulator activity"/>
    <property type="evidence" value="ECO:0007669"/>
    <property type="project" value="TreeGrafter"/>
</dbReference>
<dbReference type="SUPFAM" id="SSF48371">
    <property type="entry name" value="ARM repeat"/>
    <property type="match status" value="1"/>
</dbReference>
<dbReference type="AlphaFoldDB" id="A0A9W8LC02"/>
<proteinExistence type="predicted"/>
<organism evidence="4 5">
    <name type="scientific">Coemansia pectinata</name>
    <dbReference type="NCBI Taxonomy" id="1052879"/>
    <lineage>
        <taxon>Eukaryota</taxon>
        <taxon>Fungi</taxon>
        <taxon>Fungi incertae sedis</taxon>
        <taxon>Zoopagomycota</taxon>
        <taxon>Kickxellomycotina</taxon>
        <taxon>Kickxellomycetes</taxon>
        <taxon>Kickxellales</taxon>
        <taxon>Kickxellaceae</taxon>
        <taxon>Coemansia</taxon>
    </lineage>
</organism>
<feature type="region of interest" description="Disordered" evidence="3">
    <location>
        <begin position="990"/>
        <end position="1031"/>
    </location>
</feature>
<dbReference type="Proteomes" id="UP001140011">
    <property type="component" value="Unassembled WGS sequence"/>
</dbReference>
<feature type="compositionally biased region" description="Low complexity" evidence="3">
    <location>
        <begin position="669"/>
        <end position="690"/>
    </location>
</feature>
<reference evidence="4" key="1">
    <citation type="submission" date="2022-07" db="EMBL/GenBank/DDBJ databases">
        <title>Phylogenomic reconstructions and comparative analyses of Kickxellomycotina fungi.</title>
        <authorList>
            <person name="Reynolds N.K."/>
            <person name="Stajich J.E."/>
            <person name="Barry K."/>
            <person name="Grigoriev I.V."/>
            <person name="Crous P."/>
            <person name="Smith M.E."/>
        </authorList>
    </citation>
    <scope>NUCLEOTIDE SEQUENCE</scope>
    <source>
        <strain evidence="4">BCRC 34297</strain>
    </source>
</reference>
<evidence type="ECO:0000256" key="2">
    <source>
        <dbReference type="PROSITE-ProRule" id="PRU00103"/>
    </source>
</evidence>
<protein>
    <recommendedName>
        <fullName evidence="6">Serine/threonine-protein phosphatase 4 regulatory subunit 1</fullName>
    </recommendedName>
</protein>
<feature type="region of interest" description="Disordered" evidence="3">
    <location>
        <begin position="1088"/>
        <end position="1148"/>
    </location>
</feature>
<dbReference type="PROSITE" id="PS50077">
    <property type="entry name" value="HEAT_REPEAT"/>
    <property type="match status" value="1"/>
</dbReference>
<dbReference type="PANTHER" id="PTHR10648">
    <property type="entry name" value="SERINE/THREONINE-PROTEIN PHOSPHATASE PP2A 65 KDA REGULATORY SUBUNIT"/>
    <property type="match status" value="1"/>
</dbReference>
<dbReference type="InterPro" id="IPR051023">
    <property type="entry name" value="PP2A_Regulatory_Subunit_A"/>
</dbReference>
<sequence>MADFGFDWGVDDDDNNSNSTDTVTEEIETAAIPDTPAIADTDDVHIAPSTMSLPPGVVVHRVAASDKQANPHGTTESELLEPMVEDKAKQLQATALEHEEANLSPLEVFCQRSSSVFIFQRVWAAKEVGRLLQREAQDIAMGVLVPIAMRLAEDRELFVRETMAQNLLDVLCFYYENRSDGRAEAEEAAAEDAGSDEPRQIVPPPSEPAAAAFGAWLHGVLLSPHPSVSLAAQRAAVSLGRRLSFDRFHTEIVHGVVLGLVQNAVLQRLERQRQRSKDMVVKPRGSSSSSSSDDSQQSPPAPRAGAALLTSGLASLFGRRGWQAGDDAENNISEHGDLDLDSLMGDGGASASSPGFFVSPADEQARVEATRRKLLMLHMIHLVAAEYGPSMRPAVFVPVVERASKDRAFEVRRDAAAVLGSLAKAVSAELALDVLFPAFVSLAQDAVWQVRQSAARHALPGLALVLAPRNGPIPSGGSSSSSTSSALPHLSRVAKCERKLSLQRLARHAGSSGSSCEDRPAESIELDYEEGDDEDPLAAFSYENHPPRAVADKQWQQLVARLAGPREPSHQVRAALFESVGRLALALADCPRTRDALVALVVGDVQRAHAEPTAGRLGLFGSAASLQEHGEDHEGDDDDDEDDDDDVDGEENDDDDDSNSRSDSRSRSSDATSTDSAASGSSRSNGPAGARRVRPPATRLRAVSRDILYQCAYNFPALLAAVGGSSGSAAAAWERLRDVYMQLGKTEHADARQTLACSLHEVARMVQGQAAAAADLESVLCLFLIDAPLIKMGAIRRLGDTLTWLPAPSRARCLPMIMQVFKHDGAQWRTRELMATQLVHLCHLFAPAVVVGSLLPQAVEWAHDPVAGVRAAVAPAFPVVFELTKLDPLAQVRFFETVISFSHAASFRGRLFFVEICAALLAHDQDPDADPVDFDQFFLPSLAALASDRVVNVRIALARLVRRMLENRMRRQSISAAWMSAAIEDPIRHRSLTRGNSISPSSSSTTTTTNTGGDMTMATTTDSPRHSGTNCRFYAHRSLGSVARRPRRNTTPMRAHLLAVMVQQLAQDPDRDVLDLVRDLPGQTVPAPLIADRASAPPEPTRSARLKEFPKPPPSPPLESTAQCMDEDGSLLLPDSISAISLPPSSST</sequence>
<evidence type="ECO:0008006" key="6">
    <source>
        <dbReference type="Google" id="ProtNLM"/>
    </source>
</evidence>
<feature type="region of interest" description="Disordered" evidence="3">
    <location>
        <begin position="628"/>
        <end position="697"/>
    </location>
</feature>
<dbReference type="GO" id="GO:0005737">
    <property type="term" value="C:cytoplasm"/>
    <property type="evidence" value="ECO:0007669"/>
    <property type="project" value="TreeGrafter"/>
</dbReference>
<dbReference type="InterPro" id="IPR021133">
    <property type="entry name" value="HEAT_type_2"/>
</dbReference>
<comment type="caution">
    <text evidence="4">The sequence shown here is derived from an EMBL/GenBank/DDBJ whole genome shotgun (WGS) entry which is preliminary data.</text>
</comment>
<dbReference type="EMBL" id="JANBUH010000019">
    <property type="protein sequence ID" value="KAJ2756686.1"/>
    <property type="molecule type" value="Genomic_DNA"/>
</dbReference>
<feature type="compositionally biased region" description="Basic and acidic residues" evidence="3">
    <location>
        <begin position="658"/>
        <end position="668"/>
    </location>
</feature>
<evidence type="ECO:0000256" key="3">
    <source>
        <dbReference type="SAM" id="MobiDB-lite"/>
    </source>
</evidence>
<accession>A0A9W8LC02</accession>
<evidence type="ECO:0000256" key="1">
    <source>
        <dbReference type="ARBA" id="ARBA00022737"/>
    </source>
</evidence>
<keyword evidence="1" id="KW-0677">Repeat</keyword>
<feature type="repeat" description="HEAT" evidence="2">
    <location>
        <begin position="396"/>
        <end position="433"/>
    </location>
</feature>
<dbReference type="InterPro" id="IPR016024">
    <property type="entry name" value="ARM-type_fold"/>
</dbReference>